<dbReference type="Proteomes" id="UP000246316">
    <property type="component" value="Segment"/>
</dbReference>
<evidence type="ECO:0000256" key="1">
    <source>
        <dbReference type="SAM" id="MobiDB-lite"/>
    </source>
</evidence>
<evidence type="ECO:0000313" key="3">
    <source>
        <dbReference type="Proteomes" id="UP000246316"/>
    </source>
</evidence>
<protein>
    <submittedName>
        <fullName evidence="2">Uncharacterized protein</fullName>
    </submittedName>
</protein>
<reference evidence="2" key="1">
    <citation type="submission" date="2018-03" db="EMBL/GenBank/DDBJ databases">
        <title>Phage therapy in agriculture - a green tech approach to combat plant pathogenic bacteria.</title>
        <authorList>
            <person name="Carstens A.B."/>
            <person name="Djurhuus A.M."/>
            <person name="Hansen L.H."/>
        </authorList>
    </citation>
    <scope>NUCLEOTIDE SEQUENCE [LARGE SCALE GENOMIC DNA]</scope>
</reference>
<dbReference type="EMBL" id="MH059636">
    <property type="protein sequence ID" value="AWD90372.1"/>
    <property type="molecule type" value="Genomic_DNA"/>
</dbReference>
<proteinExistence type="predicted"/>
<organism evidence="2 3">
    <name type="scientific">Erwinia phage Cronus</name>
    <dbReference type="NCBI Taxonomy" id="2163633"/>
    <lineage>
        <taxon>Viruses</taxon>
        <taxon>Duplodnaviria</taxon>
        <taxon>Heunggongvirae</taxon>
        <taxon>Uroviricota</taxon>
        <taxon>Caudoviricetes</taxon>
        <taxon>Pantevenvirales</taxon>
        <taxon>Straboviridae</taxon>
        <taxon>Tevenvirinae</taxon>
        <taxon>Risoevirus</taxon>
        <taxon>Risoevirus cronus</taxon>
        <taxon>Roskildevirus cronus</taxon>
    </lineage>
</organism>
<dbReference type="GeneID" id="65112805"/>
<keyword evidence="3" id="KW-1185">Reference proteome</keyword>
<accession>A0A2S1GLW5</accession>
<feature type="region of interest" description="Disordered" evidence="1">
    <location>
        <begin position="1"/>
        <end position="26"/>
    </location>
</feature>
<dbReference type="RefSeq" id="YP_010095171.1">
    <property type="nucleotide sequence ID" value="NC_055743.1"/>
</dbReference>
<sequence>MAKAKVKAVKEVTGTSKRAGYKRKSNKRVDVLGAQLKRLARKAIAASAYKPKTVREDERKARAK</sequence>
<name>A0A2S1GLW5_9CAUD</name>
<dbReference type="KEGG" id="vg:65112805"/>
<evidence type="ECO:0000313" key="2">
    <source>
        <dbReference type="EMBL" id="AWD90372.1"/>
    </source>
</evidence>